<reference evidence="2" key="1">
    <citation type="submission" date="2016-10" db="EMBL/GenBank/DDBJ databases">
        <authorList>
            <person name="Varghese N."/>
            <person name="Submissions S."/>
        </authorList>
    </citation>
    <scope>NUCLEOTIDE SEQUENCE [LARGE SCALE GENOMIC DNA]</scope>
    <source>
        <strain evidence="2">DSM 3669</strain>
    </source>
</reference>
<dbReference type="STRING" id="39060.SAMN05660706_12631"/>
<dbReference type="OrthoDB" id="1807185at2"/>
<accession>A0A1I6E5W3</accession>
<dbReference type="Proteomes" id="UP000199584">
    <property type="component" value="Unassembled WGS sequence"/>
</dbReference>
<protein>
    <submittedName>
        <fullName evidence="1">Uncharacterized protein</fullName>
    </submittedName>
</protein>
<evidence type="ECO:0000313" key="1">
    <source>
        <dbReference type="EMBL" id="SFR12898.1"/>
    </source>
</evidence>
<dbReference type="RefSeq" id="WP_092485789.1">
    <property type="nucleotide sequence ID" value="NZ_FOYM01000026.1"/>
</dbReference>
<sequence length="127" mass="14682">MQFANVLAFPSAEDQHVIQTAVETFLYTQTGKTREVMLKTIRAVLDRYGITKFGFADYMVYATREPRWSIIKAKHIIQGDNCPGCGDRIYNFKSAIRILSIEEHLRRHYVSYGCRCGRVFGKWEPAI</sequence>
<organism evidence="1 2">
    <name type="scientific">Desulfoscipio geothermicus DSM 3669</name>
    <dbReference type="NCBI Taxonomy" id="1121426"/>
    <lineage>
        <taxon>Bacteria</taxon>
        <taxon>Bacillati</taxon>
        <taxon>Bacillota</taxon>
        <taxon>Clostridia</taxon>
        <taxon>Eubacteriales</taxon>
        <taxon>Desulfallaceae</taxon>
        <taxon>Desulfoscipio</taxon>
    </lineage>
</organism>
<dbReference type="EMBL" id="FOYM01000026">
    <property type="protein sequence ID" value="SFR12898.1"/>
    <property type="molecule type" value="Genomic_DNA"/>
</dbReference>
<evidence type="ECO:0000313" key="2">
    <source>
        <dbReference type="Proteomes" id="UP000199584"/>
    </source>
</evidence>
<proteinExistence type="predicted"/>
<name>A0A1I6E5W3_9FIRM</name>
<dbReference type="AlphaFoldDB" id="A0A1I6E5W3"/>
<gene>
    <name evidence="1" type="ORF">SAMN05660706_12631</name>
</gene>
<keyword evidence="2" id="KW-1185">Reference proteome</keyword>